<evidence type="ECO:0000313" key="1">
    <source>
        <dbReference type="EMBL" id="KAJ8358982.1"/>
    </source>
</evidence>
<reference evidence="1" key="1">
    <citation type="journal article" date="2023" name="Science">
        <title>Genome structures resolve the early diversification of teleost fishes.</title>
        <authorList>
            <person name="Parey E."/>
            <person name="Louis A."/>
            <person name="Montfort J."/>
            <person name="Bouchez O."/>
            <person name="Roques C."/>
            <person name="Iampietro C."/>
            <person name="Lluch J."/>
            <person name="Castinel A."/>
            <person name="Donnadieu C."/>
            <person name="Desvignes T."/>
            <person name="Floi Bucao C."/>
            <person name="Jouanno E."/>
            <person name="Wen M."/>
            <person name="Mejri S."/>
            <person name="Dirks R."/>
            <person name="Jansen H."/>
            <person name="Henkel C."/>
            <person name="Chen W.J."/>
            <person name="Zahm M."/>
            <person name="Cabau C."/>
            <person name="Klopp C."/>
            <person name="Thompson A.W."/>
            <person name="Robinson-Rechavi M."/>
            <person name="Braasch I."/>
            <person name="Lecointre G."/>
            <person name="Bobe J."/>
            <person name="Postlethwait J.H."/>
            <person name="Berthelot C."/>
            <person name="Roest Crollius H."/>
            <person name="Guiguen Y."/>
        </authorList>
    </citation>
    <scope>NUCLEOTIDE SEQUENCE</scope>
    <source>
        <strain evidence="1">WJC10195</strain>
    </source>
</reference>
<proteinExistence type="predicted"/>
<protein>
    <submittedName>
        <fullName evidence="1">Uncharacterized protein</fullName>
    </submittedName>
</protein>
<dbReference type="AlphaFoldDB" id="A0A9Q1IZC1"/>
<keyword evidence="2" id="KW-1185">Reference proteome</keyword>
<comment type="caution">
    <text evidence="1">The sequence shown here is derived from an EMBL/GenBank/DDBJ whole genome shotgun (WGS) entry which is preliminary data.</text>
</comment>
<gene>
    <name evidence="1" type="ORF">SKAU_G00155070</name>
</gene>
<evidence type="ECO:0000313" key="2">
    <source>
        <dbReference type="Proteomes" id="UP001152622"/>
    </source>
</evidence>
<organism evidence="1 2">
    <name type="scientific">Synaphobranchus kaupii</name>
    <name type="common">Kaup's arrowtooth eel</name>
    <dbReference type="NCBI Taxonomy" id="118154"/>
    <lineage>
        <taxon>Eukaryota</taxon>
        <taxon>Metazoa</taxon>
        <taxon>Chordata</taxon>
        <taxon>Craniata</taxon>
        <taxon>Vertebrata</taxon>
        <taxon>Euteleostomi</taxon>
        <taxon>Actinopterygii</taxon>
        <taxon>Neopterygii</taxon>
        <taxon>Teleostei</taxon>
        <taxon>Anguilliformes</taxon>
        <taxon>Synaphobranchidae</taxon>
        <taxon>Synaphobranchus</taxon>
    </lineage>
</organism>
<name>A0A9Q1IZC1_SYNKA</name>
<accession>A0A9Q1IZC1</accession>
<dbReference type="Proteomes" id="UP001152622">
    <property type="component" value="Chromosome 5"/>
</dbReference>
<sequence length="153" mass="17020">MPQPFSSGRRSVALALLLCRREREEGAAGMRPGRSERLGTLGARPETRAPTLNEAWFVFKQRVWESLSKRTATVFISFTPFHVVLPLPAKRAFARTRTRPLLCFSFPPPSAPQEGPGEKRTRCHGVLAERAGEDAGIRIRMEMAFAAARETGN</sequence>
<dbReference type="EMBL" id="JAINUF010000005">
    <property type="protein sequence ID" value="KAJ8358982.1"/>
    <property type="molecule type" value="Genomic_DNA"/>
</dbReference>